<feature type="binding site" evidence="17">
    <location>
        <position position="266"/>
    </location>
    <ligand>
        <name>(6S)-NADPHX</name>
        <dbReference type="ChEBI" id="CHEBI:64076"/>
    </ligand>
</feature>
<gene>
    <name evidence="18" type="primary">nnrE</name>
    <name evidence="17" type="synonym">nnrD</name>
    <name evidence="22" type="ORF">IWA51_10725</name>
</gene>
<comment type="similarity">
    <text evidence="18">Belongs to the NnrE/AIBP family.</text>
</comment>
<evidence type="ECO:0000256" key="12">
    <source>
        <dbReference type="ARBA" id="ARBA00023239"/>
    </source>
</evidence>
<evidence type="ECO:0000256" key="9">
    <source>
        <dbReference type="ARBA" id="ARBA00022958"/>
    </source>
</evidence>
<dbReference type="InterPro" id="IPR000631">
    <property type="entry name" value="CARKD"/>
</dbReference>
<evidence type="ECO:0000256" key="7">
    <source>
        <dbReference type="ARBA" id="ARBA00022840"/>
    </source>
</evidence>
<dbReference type="GO" id="GO:0052855">
    <property type="term" value="F:ADP-dependent NAD(P)H-hydrate dehydratase activity"/>
    <property type="evidence" value="ECO:0007669"/>
    <property type="project" value="UniProtKB-UniRule"/>
</dbReference>
<feature type="binding site" evidence="17">
    <location>
        <position position="313"/>
    </location>
    <ligand>
        <name>(6S)-NADPHX</name>
        <dbReference type="ChEBI" id="CHEBI:64076"/>
    </ligand>
</feature>
<evidence type="ECO:0000256" key="16">
    <source>
        <dbReference type="ARBA" id="ARBA00049209"/>
    </source>
</evidence>
<dbReference type="HAMAP" id="MF_01965">
    <property type="entry name" value="NADHX_dehydratase"/>
    <property type="match status" value="1"/>
</dbReference>
<dbReference type="PROSITE" id="PS51383">
    <property type="entry name" value="YJEF_C_3"/>
    <property type="match status" value="1"/>
</dbReference>
<evidence type="ECO:0000313" key="22">
    <source>
        <dbReference type="EMBL" id="QQA00717.1"/>
    </source>
</evidence>
<dbReference type="RefSeq" id="WP_198442412.1">
    <property type="nucleotide sequence ID" value="NZ_CBCSHE010000008.1"/>
</dbReference>
<comment type="catalytic activity">
    <reaction evidence="16 17 19">
        <text>(6S)-NADPHX + ADP = AMP + phosphate + NADPH + H(+)</text>
        <dbReference type="Rhea" id="RHEA:32235"/>
        <dbReference type="ChEBI" id="CHEBI:15378"/>
        <dbReference type="ChEBI" id="CHEBI:43474"/>
        <dbReference type="ChEBI" id="CHEBI:57783"/>
        <dbReference type="ChEBI" id="CHEBI:64076"/>
        <dbReference type="ChEBI" id="CHEBI:456215"/>
        <dbReference type="ChEBI" id="CHEBI:456216"/>
        <dbReference type="EC" id="4.2.1.136"/>
    </reaction>
</comment>
<evidence type="ECO:0000256" key="6">
    <source>
        <dbReference type="ARBA" id="ARBA00022741"/>
    </source>
</evidence>
<dbReference type="PROSITE" id="PS51385">
    <property type="entry name" value="YJEF_N"/>
    <property type="match status" value="1"/>
</dbReference>
<sequence length="503" mass="53803">MQKIFSDTRVLDKYAREKFSLTEDIMIENAASELERALIPHEKNPSGFYINRAAVLILTGSGNNGADGFALARRLAGHELAVTVCEVCEASSAMCVLEKQRALLAGIQIISAYDLDDYIEEKSVDLRVVVDCIFGSGFHGSLPAEAAAVITEVNKNTDAYRIACDIPSGLDMYGNSTSVVFSADETVTMGALKLSLFSDTAKDFCGKITLASVGITRQNYEQELVLPSCAILLDTGDAHFPFRQKQNVHKGNFGHAAVVCGEKSGAAMLCAKAASVFGAGLVTVVNGGLRTPYSFMDQDTIPPKANVVALGMGLGHANSCTDEYIEFLLRHEQIACVLDADILYSPRVNEILKSRPHGVVLTPHPKELCALLNNSGFEVTFEETVAKRFELTRAFCCKFPGAVLVAKGACVYIARKTDEKKECTVYVNPHGTQALAKGGSGDLLAGLTAGLLAQKYDPAEAACTASLALALASQKAPSTYSLTPEKILDIAGRFESANFDAKV</sequence>
<evidence type="ECO:0000256" key="18">
    <source>
        <dbReference type="HAMAP-Rule" id="MF_01966"/>
    </source>
</evidence>
<dbReference type="PANTHER" id="PTHR12592:SF0">
    <property type="entry name" value="ATP-DEPENDENT (S)-NAD(P)H-HYDRATE DEHYDRATASE"/>
    <property type="match status" value="1"/>
</dbReference>
<keyword evidence="23" id="KW-1185">Reference proteome</keyword>
<feature type="binding site" evidence="18">
    <location>
        <position position="168"/>
    </location>
    <ligand>
        <name>K(+)</name>
        <dbReference type="ChEBI" id="CHEBI:29103"/>
    </ligand>
</feature>
<evidence type="ECO:0000256" key="2">
    <source>
        <dbReference type="ARBA" id="ARBA00000909"/>
    </source>
</evidence>
<comment type="subunit">
    <text evidence="17">Homotetramer.</text>
</comment>
<dbReference type="InterPro" id="IPR004443">
    <property type="entry name" value="YjeF_N_dom"/>
</dbReference>
<comment type="catalytic activity">
    <reaction evidence="1 18 19">
        <text>(6R)-NADHX = (6S)-NADHX</text>
        <dbReference type="Rhea" id="RHEA:32215"/>
        <dbReference type="ChEBI" id="CHEBI:64074"/>
        <dbReference type="ChEBI" id="CHEBI:64075"/>
        <dbReference type="EC" id="5.1.99.6"/>
    </reaction>
</comment>
<dbReference type="GO" id="GO:0046496">
    <property type="term" value="P:nicotinamide nucleotide metabolic process"/>
    <property type="evidence" value="ECO:0007669"/>
    <property type="project" value="UniProtKB-UniRule"/>
</dbReference>
<keyword evidence="13" id="KW-0511">Multifunctional enzyme</keyword>
<dbReference type="Pfam" id="PF03853">
    <property type="entry name" value="YjeF_N"/>
    <property type="match status" value="1"/>
</dbReference>
<dbReference type="KEGG" id="tper:IWA51_10725"/>
<evidence type="ECO:0000256" key="4">
    <source>
        <dbReference type="ARBA" id="ARBA00009524"/>
    </source>
</evidence>
<dbReference type="InterPro" id="IPR036652">
    <property type="entry name" value="YjeF_N_dom_sf"/>
</dbReference>
<dbReference type="EMBL" id="CP064936">
    <property type="protein sequence ID" value="QQA00717.1"/>
    <property type="molecule type" value="Genomic_DNA"/>
</dbReference>
<comment type="similarity">
    <text evidence="4 19">In the C-terminal section; belongs to the NnrD/CARKD family.</text>
</comment>
<feature type="binding site" evidence="18">
    <location>
        <position position="64"/>
    </location>
    <ligand>
        <name>K(+)</name>
        <dbReference type="ChEBI" id="CHEBI:29103"/>
    </ligand>
</feature>
<organism evidence="22 23">
    <name type="scientific">Treponema peruense</name>
    <dbReference type="NCBI Taxonomy" id="2787628"/>
    <lineage>
        <taxon>Bacteria</taxon>
        <taxon>Pseudomonadati</taxon>
        <taxon>Spirochaetota</taxon>
        <taxon>Spirochaetia</taxon>
        <taxon>Spirochaetales</taxon>
        <taxon>Treponemataceae</taxon>
        <taxon>Treponema</taxon>
    </lineage>
</organism>
<feature type="binding site" evidence="18">
    <location>
        <position position="165"/>
    </location>
    <ligand>
        <name>(6S)-NADPHX</name>
        <dbReference type="ChEBI" id="CHEBI:64076"/>
    </ligand>
</feature>
<keyword evidence="7 17" id="KW-0067">ATP-binding</keyword>
<comment type="function">
    <text evidence="18">Catalyzes the epimerization of the S- and R-forms of NAD(P)HX, a damaged form of NAD(P)H that is a result of enzymatic or heat-dependent hydration. This is a prerequisite for the S-specific NAD(P)H-hydrate dehydratase to allow the repair of both epimers of NAD(P)HX.</text>
</comment>
<keyword evidence="9 18" id="KW-0630">Potassium</keyword>
<dbReference type="GO" id="GO:0005524">
    <property type="term" value="F:ATP binding"/>
    <property type="evidence" value="ECO:0007669"/>
    <property type="project" value="UniProtKB-UniRule"/>
</dbReference>
<dbReference type="Gene3D" id="3.40.50.10260">
    <property type="entry name" value="YjeF N-terminal domain"/>
    <property type="match status" value="1"/>
</dbReference>
<dbReference type="Pfam" id="PF01256">
    <property type="entry name" value="Carb_kinase"/>
    <property type="match status" value="1"/>
</dbReference>
<dbReference type="HAMAP" id="MF_01966">
    <property type="entry name" value="NADHX_epimerase"/>
    <property type="match status" value="1"/>
</dbReference>
<evidence type="ECO:0000256" key="11">
    <source>
        <dbReference type="ARBA" id="ARBA00023235"/>
    </source>
</evidence>
<comment type="function">
    <text evidence="14 19">Bifunctional enzyme that catalyzes the epimerization of the S- and R-forms of NAD(P)HX and the dehydration of the S-form of NAD(P)HX at the expense of ADP, which is converted to AMP. This allows the repair of both epimers of NAD(P)HX, a damaged form of NAD(P)H that is a result of enzymatic or heat-dependent hydration.</text>
</comment>
<keyword evidence="6 17" id="KW-0547">Nucleotide-binding</keyword>
<evidence type="ECO:0000259" key="21">
    <source>
        <dbReference type="PROSITE" id="PS51385"/>
    </source>
</evidence>
<comment type="cofactor">
    <cofactor evidence="17">
        <name>Mg(2+)</name>
        <dbReference type="ChEBI" id="CHEBI:18420"/>
    </cofactor>
</comment>
<evidence type="ECO:0000256" key="19">
    <source>
        <dbReference type="PIRNR" id="PIRNR017184"/>
    </source>
</evidence>
<proteinExistence type="inferred from homology"/>
<dbReference type="InterPro" id="IPR030677">
    <property type="entry name" value="Nnr"/>
</dbReference>
<dbReference type="InterPro" id="IPR029056">
    <property type="entry name" value="Ribokinase-like"/>
</dbReference>
<evidence type="ECO:0000256" key="13">
    <source>
        <dbReference type="ARBA" id="ARBA00023268"/>
    </source>
</evidence>
<dbReference type="EC" id="4.2.1.136" evidence="19"/>
<comment type="catalytic activity">
    <reaction evidence="15 17 19">
        <text>(6S)-NADHX + ADP = AMP + phosphate + NADH + H(+)</text>
        <dbReference type="Rhea" id="RHEA:32223"/>
        <dbReference type="ChEBI" id="CHEBI:15378"/>
        <dbReference type="ChEBI" id="CHEBI:43474"/>
        <dbReference type="ChEBI" id="CHEBI:57945"/>
        <dbReference type="ChEBI" id="CHEBI:64074"/>
        <dbReference type="ChEBI" id="CHEBI:456215"/>
        <dbReference type="ChEBI" id="CHEBI:456216"/>
        <dbReference type="EC" id="4.2.1.136"/>
    </reaction>
</comment>
<comment type="catalytic activity">
    <reaction evidence="2 18 19">
        <text>(6R)-NADPHX = (6S)-NADPHX</text>
        <dbReference type="Rhea" id="RHEA:32227"/>
        <dbReference type="ChEBI" id="CHEBI:64076"/>
        <dbReference type="ChEBI" id="CHEBI:64077"/>
        <dbReference type="EC" id="5.1.99.6"/>
    </reaction>
</comment>
<name>A0A7T3V4K2_9SPIR</name>
<feature type="binding site" evidence="18">
    <location>
        <position position="131"/>
    </location>
    <ligand>
        <name>K(+)</name>
        <dbReference type="ChEBI" id="CHEBI:29103"/>
    </ligand>
</feature>
<dbReference type="GO" id="GO:0052856">
    <property type="term" value="F:NAD(P)HX epimerase activity"/>
    <property type="evidence" value="ECO:0007669"/>
    <property type="project" value="UniProtKB-UniRule"/>
</dbReference>
<evidence type="ECO:0000256" key="17">
    <source>
        <dbReference type="HAMAP-Rule" id="MF_01965"/>
    </source>
</evidence>
<comment type="similarity">
    <text evidence="3 19">In the N-terminal section; belongs to the NnrE/AIBP family.</text>
</comment>
<feature type="domain" description="YjeF C-terminal" evidence="20">
    <location>
        <begin position="233"/>
        <end position="498"/>
    </location>
</feature>
<dbReference type="PIRSF" id="PIRSF017184">
    <property type="entry name" value="Nnr"/>
    <property type="match status" value="1"/>
</dbReference>
<dbReference type="Proteomes" id="UP000595224">
    <property type="component" value="Chromosome"/>
</dbReference>
<dbReference type="AlphaFoldDB" id="A0A7T3V4K2"/>
<comment type="caution">
    <text evidence="17">Lacks conserved residue(s) required for the propagation of feature annotation.</text>
</comment>
<dbReference type="SUPFAM" id="SSF53613">
    <property type="entry name" value="Ribokinase-like"/>
    <property type="match status" value="1"/>
</dbReference>
<feature type="binding site" evidence="17">
    <location>
        <position position="441"/>
    </location>
    <ligand>
        <name>AMP</name>
        <dbReference type="ChEBI" id="CHEBI:456215"/>
    </ligand>
</feature>
<feature type="binding site" evidence="17">
    <location>
        <position position="364"/>
    </location>
    <ligand>
        <name>(6S)-NADPHX</name>
        <dbReference type="ChEBI" id="CHEBI:64076"/>
    </ligand>
</feature>
<evidence type="ECO:0000313" key="23">
    <source>
        <dbReference type="Proteomes" id="UP000595224"/>
    </source>
</evidence>
<evidence type="ECO:0000256" key="10">
    <source>
        <dbReference type="ARBA" id="ARBA00023027"/>
    </source>
</evidence>
<dbReference type="GO" id="GO:0046872">
    <property type="term" value="F:metal ion binding"/>
    <property type="evidence" value="ECO:0007669"/>
    <property type="project" value="UniProtKB-UniRule"/>
</dbReference>
<protein>
    <recommendedName>
        <fullName evidence="19">Bifunctional NAD(P)H-hydrate repair enzyme</fullName>
    </recommendedName>
    <alternativeName>
        <fullName evidence="19">Nicotinamide nucleotide repair protein</fullName>
    </alternativeName>
    <domain>
        <recommendedName>
            <fullName evidence="19">ADP-dependent (S)-NAD(P)H-hydrate dehydratase</fullName>
            <ecNumber evidence="19">4.2.1.136</ecNumber>
        </recommendedName>
        <alternativeName>
            <fullName evidence="19">ADP-dependent NAD(P)HX dehydratase</fullName>
        </alternativeName>
    </domain>
    <domain>
        <recommendedName>
            <fullName evidence="19">NAD(P)H-hydrate epimerase</fullName>
            <ecNumber evidence="19">5.1.99.6</ecNumber>
        </recommendedName>
    </domain>
</protein>
<dbReference type="CDD" id="cd01171">
    <property type="entry name" value="YXKO-related"/>
    <property type="match status" value="1"/>
</dbReference>
<reference evidence="22 23" key="1">
    <citation type="submission" date="2020-11" db="EMBL/GenBank/DDBJ databases">
        <title>Treponema Peruensis nv. sp., first commensal Treponema isolated from human feces.</title>
        <authorList>
            <person name="Belkhou C."/>
            <person name="Raes J."/>
        </authorList>
    </citation>
    <scope>NUCLEOTIDE SEQUENCE [LARGE SCALE GENOMIC DNA]</scope>
    <source>
        <strain evidence="22 23">RCC2812</strain>
    </source>
</reference>
<dbReference type="NCBIfam" id="TIGR00197">
    <property type="entry name" value="yjeF_nterm"/>
    <property type="match status" value="1"/>
</dbReference>
<evidence type="ECO:0000256" key="5">
    <source>
        <dbReference type="ARBA" id="ARBA00022723"/>
    </source>
</evidence>
<evidence type="ECO:0000256" key="1">
    <source>
        <dbReference type="ARBA" id="ARBA00000013"/>
    </source>
</evidence>
<feature type="binding site" evidence="18">
    <location>
        <begin position="63"/>
        <end position="67"/>
    </location>
    <ligand>
        <name>(6S)-NADPHX</name>
        <dbReference type="ChEBI" id="CHEBI:64076"/>
    </ligand>
</feature>
<feature type="binding site" evidence="17">
    <location>
        <position position="442"/>
    </location>
    <ligand>
        <name>(6S)-NADPHX</name>
        <dbReference type="ChEBI" id="CHEBI:64076"/>
    </ligand>
</feature>
<keyword evidence="11 18" id="KW-0413">Isomerase</keyword>
<keyword evidence="8 17" id="KW-0521">NADP</keyword>
<dbReference type="PANTHER" id="PTHR12592">
    <property type="entry name" value="ATP-DEPENDENT (S)-NAD(P)H-HYDRATE DEHYDRATASE FAMILY MEMBER"/>
    <property type="match status" value="1"/>
</dbReference>
<comment type="similarity">
    <text evidence="17">Belongs to the NnrD/CARKD family.</text>
</comment>
<dbReference type="GO" id="GO:0110051">
    <property type="term" value="P:metabolite repair"/>
    <property type="evidence" value="ECO:0007669"/>
    <property type="project" value="TreeGrafter"/>
</dbReference>
<evidence type="ECO:0000256" key="14">
    <source>
        <dbReference type="ARBA" id="ARBA00025153"/>
    </source>
</evidence>
<feature type="domain" description="YjeF N-terminal" evidence="21">
    <location>
        <begin position="8"/>
        <end position="221"/>
    </location>
</feature>
<evidence type="ECO:0000256" key="15">
    <source>
        <dbReference type="ARBA" id="ARBA00048238"/>
    </source>
</evidence>
<dbReference type="EC" id="5.1.99.6" evidence="19"/>
<evidence type="ECO:0000256" key="8">
    <source>
        <dbReference type="ARBA" id="ARBA00022857"/>
    </source>
</evidence>
<keyword evidence="12 17" id="KW-0456">Lyase</keyword>
<keyword evidence="10 17" id="KW-0520">NAD</keyword>
<evidence type="ECO:0000259" key="20">
    <source>
        <dbReference type="PROSITE" id="PS51383"/>
    </source>
</evidence>
<keyword evidence="5 18" id="KW-0479">Metal-binding</keyword>
<comment type="cofactor">
    <cofactor evidence="18 19">
        <name>K(+)</name>
        <dbReference type="ChEBI" id="CHEBI:29103"/>
    </cofactor>
    <text evidence="18 19">Binds 1 potassium ion per subunit.</text>
</comment>
<dbReference type="Gene3D" id="3.40.1190.20">
    <property type="match status" value="1"/>
</dbReference>
<comment type="function">
    <text evidence="17">Catalyzes the dehydration of the S-form of NAD(P)HX at the expense of ADP, which is converted to AMP. Together with NAD(P)HX epimerase, which catalyzes the epimerization of the S- and R-forms, the enzyme allows the repair of both epimers of NAD(P)HX, a damaged form of NAD(P)H that is a result of enzymatic or heat-dependent hydration.</text>
</comment>
<evidence type="ECO:0000256" key="3">
    <source>
        <dbReference type="ARBA" id="ARBA00006001"/>
    </source>
</evidence>
<accession>A0A7T3V4K2</accession>
<dbReference type="SUPFAM" id="SSF64153">
    <property type="entry name" value="YjeF N-terminal domain-like"/>
    <property type="match status" value="1"/>
</dbReference>
<feature type="binding site" evidence="18">
    <location>
        <begin position="135"/>
        <end position="141"/>
    </location>
    <ligand>
        <name>(6S)-NADPHX</name>
        <dbReference type="ChEBI" id="CHEBI:64076"/>
    </ligand>
</feature>